<dbReference type="Proteomes" id="UP000051863">
    <property type="component" value="Unassembled WGS sequence"/>
</dbReference>
<feature type="domain" description="HTH lysR-type" evidence="5">
    <location>
        <begin position="5"/>
        <end position="62"/>
    </location>
</feature>
<dbReference type="InterPro" id="IPR036390">
    <property type="entry name" value="WH_DNA-bd_sf"/>
</dbReference>
<keyword evidence="4" id="KW-0804">Transcription</keyword>
<evidence type="ECO:0000256" key="4">
    <source>
        <dbReference type="ARBA" id="ARBA00023163"/>
    </source>
</evidence>
<evidence type="ECO:0000256" key="1">
    <source>
        <dbReference type="ARBA" id="ARBA00009437"/>
    </source>
</evidence>
<keyword evidence="3" id="KW-0238">DNA-binding</keyword>
<dbReference type="AlphaFoldDB" id="A0A0R0CEN9"/>
<dbReference type="Pfam" id="PF00126">
    <property type="entry name" value="HTH_1"/>
    <property type="match status" value="1"/>
</dbReference>
<dbReference type="PATRIC" id="fig|405446.3.peg.1265"/>
<evidence type="ECO:0000259" key="5">
    <source>
        <dbReference type="PROSITE" id="PS50931"/>
    </source>
</evidence>
<dbReference type="EMBL" id="LDJJ01000028">
    <property type="protein sequence ID" value="KRG67712.1"/>
    <property type="molecule type" value="Genomic_DNA"/>
</dbReference>
<dbReference type="RefSeq" id="WP_057628368.1">
    <property type="nucleotide sequence ID" value="NZ_LDJJ01000028.1"/>
</dbReference>
<dbReference type="GO" id="GO:0006351">
    <property type="term" value="P:DNA-templated transcription"/>
    <property type="evidence" value="ECO:0007669"/>
    <property type="project" value="TreeGrafter"/>
</dbReference>
<comment type="similarity">
    <text evidence="1">Belongs to the LysR transcriptional regulatory family.</text>
</comment>
<dbReference type="PANTHER" id="PTHR30537:SF26">
    <property type="entry name" value="GLYCINE CLEAVAGE SYSTEM TRANSCRIPTIONAL ACTIVATOR"/>
    <property type="match status" value="1"/>
</dbReference>
<name>A0A0R0CEN9_9GAMM</name>
<accession>A0A0R0CEN9</accession>
<dbReference type="Pfam" id="PF03466">
    <property type="entry name" value="LysR_substrate"/>
    <property type="match status" value="1"/>
</dbReference>
<dbReference type="CDD" id="cd08432">
    <property type="entry name" value="PBP2_GcdR_TrpI_HvrB_AmpR_like"/>
    <property type="match status" value="1"/>
</dbReference>
<dbReference type="InterPro" id="IPR005119">
    <property type="entry name" value="LysR_subst-bd"/>
</dbReference>
<reference evidence="6 7" key="1">
    <citation type="submission" date="2015-05" db="EMBL/GenBank/DDBJ databases">
        <title>Genome sequencing and analysis of members of genus Stenotrophomonas.</title>
        <authorList>
            <person name="Patil P.P."/>
            <person name="Midha S."/>
            <person name="Patil P.B."/>
        </authorList>
    </citation>
    <scope>NUCLEOTIDE SEQUENCE [LARGE SCALE GENOMIC DNA]</scope>
    <source>
        <strain evidence="6 7">DSM 18941</strain>
    </source>
</reference>
<dbReference type="InterPro" id="IPR036388">
    <property type="entry name" value="WH-like_DNA-bd_sf"/>
</dbReference>
<dbReference type="PANTHER" id="PTHR30537">
    <property type="entry name" value="HTH-TYPE TRANSCRIPTIONAL REGULATOR"/>
    <property type="match status" value="1"/>
</dbReference>
<gene>
    <name evidence="6" type="ORF">ABB27_09075</name>
</gene>
<dbReference type="Gene3D" id="3.40.190.10">
    <property type="entry name" value="Periplasmic binding protein-like II"/>
    <property type="match status" value="2"/>
</dbReference>
<evidence type="ECO:0000256" key="3">
    <source>
        <dbReference type="ARBA" id="ARBA00023125"/>
    </source>
</evidence>
<keyword evidence="7" id="KW-1185">Reference proteome</keyword>
<dbReference type="GO" id="GO:0043565">
    <property type="term" value="F:sequence-specific DNA binding"/>
    <property type="evidence" value="ECO:0007669"/>
    <property type="project" value="TreeGrafter"/>
</dbReference>
<dbReference type="OrthoDB" id="5526340at2"/>
<sequence length="299" mass="32351">MGAVLPLLALRAFVETGRHGSLKAAAEVMGVSPGAISQQLKLLTERTGVRLFVRTRQGVSLSPAGAQVYPALLRAFDTIEDSMAVLGAINGRQTLTISTVPSFAASWLVPRLGGFTAVHPDIEIRVEASSALVDLRRDRVDVAIRHGLGHYPGLVSRHLASPVFLPVACPRLLADGPRIRTPKDCLKYPLLQDSDRSDWRLWFKALGMADDARFERGPAFDDDVLLIRAAEAGQGIALLRDVYVQAEIASGRLSVALDRPWPTAFAYYAVTLPGADENPAIASFIAWLQHETQGEQAAL</sequence>
<dbReference type="InterPro" id="IPR058163">
    <property type="entry name" value="LysR-type_TF_proteobact-type"/>
</dbReference>
<evidence type="ECO:0000313" key="7">
    <source>
        <dbReference type="Proteomes" id="UP000051863"/>
    </source>
</evidence>
<dbReference type="InterPro" id="IPR000847">
    <property type="entry name" value="LysR_HTH_N"/>
</dbReference>
<dbReference type="SUPFAM" id="SSF46785">
    <property type="entry name" value="Winged helix' DNA-binding domain"/>
    <property type="match status" value="1"/>
</dbReference>
<evidence type="ECO:0000313" key="6">
    <source>
        <dbReference type="EMBL" id="KRG67712.1"/>
    </source>
</evidence>
<keyword evidence="2" id="KW-0805">Transcription regulation</keyword>
<organism evidence="6 7">
    <name type="scientific">Stenotrophomonas terrae</name>
    <dbReference type="NCBI Taxonomy" id="405446"/>
    <lineage>
        <taxon>Bacteria</taxon>
        <taxon>Pseudomonadati</taxon>
        <taxon>Pseudomonadota</taxon>
        <taxon>Gammaproteobacteria</taxon>
        <taxon>Lysobacterales</taxon>
        <taxon>Lysobacteraceae</taxon>
        <taxon>Stenotrophomonas</taxon>
    </lineage>
</organism>
<comment type="caution">
    <text evidence="6">The sequence shown here is derived from an EMBL/GenBank/DDBJ whole genome shotgun (WGS) entry which is preliminary data.</text>
</comment>
<dbReference type="PROSITE" id="PS50931">
    <property type="entry name" value="HTH_LYSR"/>
    <property type="match status" value="1"/>
</dbReference>
<proteinExistence type="inferred from homology"/>
<protein>
    <submittedName>
        <fullName evidence="6">Transcriptional regulator</fullName>
    </submittedName>
</protein>
<dbReference type="Gene3D" id="1.10.10.10">
    <property type="entry name" value="Winged helix-like DNA-binding domain superfamily/Winged helix DNA-binding domain"/>
    <property type="match status" value="1"/>
</dbReference>
<dbReference type="SUPFAM" id="SSF53850">
    <property type="entry name" value="Periplasmic binding protein-like II"/>
    <property type="match status" value="1"/>
</dbReference>
<dbReference type="GO" id="GO:0003700">
    <property type="term" value="F:DNA-binding transcription factor activity"/>
    <property type="evidence" value="ECO:0007669"/>
    <property type="project" value="InterPro"/>
</dbReference>
<evidence type="ECO:0000256" key="2">
    <source>
        <dbReference type="ARBA" id="ARBA00023015"/>
    </source>
</evidence>